<sequence length="105" mass="10835">MDIVRVVDELVCTRRVPGLGQASLRVVRSAQGALSVATDPVGVPVGRWVFATTGSAARLAMPDTTCMTDLTICGIIDHWDEGDGANAVAVHEHRAPGTAPGASKG</sequence>
<evidence type="ECO:0000256" key="2">
    <source>
        <dbReference type="ARBA" id="ARBA00024446"/>
    </source>
</evidence>
<accession>A0A4R3LP82</accession>
<evidence type="ECO:0000256" key="1">
    <source>
        <dbReference type="ARBA" id="ARBA00024322"/>
    </source>
</evidence>
<name>A0A4R3LP82_9BURK</name>
<proteinExistence type="predicted"/>
<dbReference type="Pfam" id="PF03319">
    <property type="entry name" value="EutN_CcmL"/>
    <property type="match status" value="1"/>
</dbReference>
<dbReference type="OrthoDB" id="5296236at2"/>
<organism evidence="3 5">
    <name type="scientific">Tepidimonas ignava</name>
    <dbReference type="NCBI Taxonomy" id="114249"/>
    <lineage>
        <taxon>Bacteria</taxon>
        <taxon>Pseudomonadati</taxon>
        <taxon>Pseudomonadota</taxon>
        <taxon>Betaproteobacteria</taxon>
        <taxon>Burkholderiales</taxon>
        <taxon>Tepidimonas</taxon>
    </lineage>
</organism>
<dbReference type="RefSeq" id="WP_132961275.1">
    <property type="nucleotide sequence ID" value="NZ_DAIPFN010000012.1"/>
</dbReference>
<protein>
    <submittedName>
        <fullName evidence="3">Carboxysome peptide B</fullName>
    </submittedName>
    <submittedName>
        <fullName evidence="4">Ethanolamine utilization protein EutN</fullName>
    </submittedName>
</protein>
<dbReference type="InterPro" id="IPR004992">
    <property type="entry name" value="EutN_CcmL"/>
</dbReference>
<dbReference type="Proteomes" id="UP000315577">
    <property type="component" value="Unassembled WGS sequence"/>
</dbReference>
<dbReference type="InterPro" id="IPR036677">
    <property type="entry name" value="EutN_CcmL_sf"/>
</dbReference>
<dbReference type="PANTHER" id="PTHR36539">
    <property type="entry name" value="ETHANOLAMINE UTILIZATION PROTEIN EUTN"/>
    <property type="match status" value="1"/>
</dbReference>
<gene>
    <name evidence="4" type="primary">eutN_2</name>
    <name evidence="3" type="ORF">EDC36_10173</name>
    <name evidence="4" type="ORF">Tigna_00565</name>
</gene>
<dbReference type="Gene3D" id="2.40.50.220">
    <property type="entry name" value="EutN/Ccml"/>
    <property type="match status" value="1"/>
</dbReference>
<dbReference type="AlphaFoldDB" id="A0A4R3LP82"/>
<comment type="caution">
    <text evidence="3">The sequence shown here is derived from an EMBL/GenBank/DDBJ whole genome shotgun (WGS) entry which is preliminary data.</text>
</comment>
<dbReference type="EMBL" id="SMAH01000001">
    <property type="protein sequence ID" value="TCS99806.1"/>
    <property type="molecule type" value="Genomic_DNA"/>
</dbReference>
<reference evidence="3 5" key="1">
    <citation type="submission" date="2019-03" db="EMBL/GenBank/DDBJ databases">
        <title>Genomic Encyclopedia of Type Strains, Phase IV (KMG-IV): sequencing the most valuable type-strain genomes for metagenomic binning, comparative biology and taxonomic classification.</title>
        <authorList>
            <person name="Goeker M."/>
        </authorList>
    </citation>
    <scope>NUCLEOTIDE SEQUENCE [LARGE SCALE GENOMIC DNA]</scope>
    <source>
        <strain evidence="3 5">DSM 12034</strain>
    </source>
</reference>
<evidence type="ECO:0000313" key="4">
    <source>
        <dbReference type="EMBL" id="TSE23191.1"/>
    </source>
</evidence>
<comment type="subcellular location">
    <subcellularLocation>
        <location evidence="1">Bacterial microcompartment</location>
    </subcellularLocation>
</comment>
<dbReference type="NCBIfam" id="TIGR02704">
    <property type="entry name" value="carboxysome_B"/>
    <property type="match status" value="1"/>
</dbReference>
<reference evidence="4 6" key="2">
    <citation type="submission" date="2019-07" db="EMBL/GenBank/DDBJ databases">
        <title>Tepidimonas ignava SPS-1037 draft genome.</title>
        <authorList>
            <person name="Da Costa M.S."/>
            <person name="Froufe H.J.C."/>
            <person name="Egas C."/>
            <person name="Albuquerque L."/>
        </authorList>
    </citation>
    <scope>NUCLEOTIDE SEQUENCE [LARGE SCALE GENOMIC DNA]</scope>
    <source>
        <strain evidence="4 6">SPS-1037</strain>
    </source>
</reference>
<dbReference type="InterPro" id="IPR014077">
    <property type="entry name" value="CsoS4B"/>
</dbReference>
<dbReference type="PROSITE" id="PS51932">
    <property type="entry name" value="BMV"/>
    <property type="match status" value="1"/>
</dbReference>
<dbReference type="CDD" id="cd01614">
    <property type="entry name" value="EutN_CcmL"/>
    <property type="match status" value="1"/>
</dbReference>
<dbReference type="GO" id="GO:0031469">
    <property type="term" value="C:bacterial microcompartment"/>
    <property type="evidence" value="ECO:0007669"/>
    <property type="project" value="UniProtKB-SubCell"/>
</dbReference>
<evidence type="ECO:0000313" key="3">
    <source>
        <dbReference type="EMBL" id="TCS99806.1"/>
    </source>
</evidence>
<evidence type="ECO:0000313" key="5">
    <source>
        <dbReference type="Proteomes" id="UP000295536"/>
    </source>
</evidence>
<dbReference type="Proteomes" id="UP000295536">
    <property type="component" value="Unassembled WGS sequence"/>
</dbReference>
<keyword evidence="6" id="KW-1185">Reference proteome</keyword>
<dbReference type="EMBL" id="VJNC01000003">
    <property type="protein sequence ID" value="TSE23191.1"/>
    <property type="molecule type" value="Genomic_DNA"/>
</dbReference>
<evidence type="ECO:0000313" key="6">
    <source>
        <dbReference type="Proteomes" id="UP000315577"/>
    </source>
</evidence>
<dbReference type="PANTHER" id="PTHR36539:SF1">
    <property type="entry name" value="BACTERIAL MICROCOMPARTMENT SHELL VERTEX PROTEIN EUTN"/>
    <property type="match status" value="1"/>
</dbReference>
<dbReference type="SUPFAM" id="SSF159133">
    <property type="entry name" value="EutN/CcmL-like"/>
    <property type="match status" value="1"/>
</dbReference>
<keyword evidence="2" id="KW-1283">Bacterial microcompartment</keyword>